<dbReference type="AlphaFoldDB" id="A0A2U2DSX9"/>
<feature type="transmembrane region" description="Helical" evidence="1">
    <location>
        <begin position="30"/>
        <end position="56"/>
    </location>
</feature>
<evidence type="ECO:0000256" key="1">
    <source>
        <dbReference type="SAM" id="Phobius"/>
    </source>
</evidence>
<sequence>MSKARRLAHERRKETWNIWRIKSPWLRLPAAWLLVWIYAAVVFGLVVGAAVVGACVGARVGAREYVAYAVRAVDVRQILSAMTKWRVA</sequence>
<organism evidence="2 3">
    <name type="scientific">Metarhizobium album</name>
    <dbReference type="NCBI Taxonomy" id="2182425"/>
    <lineage>
        <taxon>Bacteria</taxon>
        <taxon>Pseudomonadati</taxon>
        <taxon>Pseudomonadota</taxon>
        <taxon>Alphaproteobacteria</taxon>
        <taxon>Hyphomicrobiales</taxon>
        <taxon>Rhizobiaceae</taxon>
        <taxon>Metarhizobium</taxon>
    </lineage>
</organism>
<name>A0A2U2DSX9_9HYPH</name>
<keyword evidence="1" id="KW-1133">Transmembrane helix</keyword>
<dbReference type="RefSeq" id="WP_109457767.1">
    <property type="nucleotide sequence ID" value="NZ_QFBC01000003.1"/>
</dbReference>
<gene>
    <name evidence="2" type="ORF">DEM27_08310</name>
</gene>
<reference evidence="2 3" key="1">
    <citation type="submission" date="2018-05" db="EMBL/GenBank/DDBJ databases">
        <title>The draft genome of strain NS-104.</title>
        <authorList>
            <person name="Hang P."/>
            <person name="Jiang J."/>
        </authorList>
    </citation>
    <scope>NUCLEOTIDE SEQUENCE [LARGE SCALE GENOMIC DNA]</scope>
    <source>
        <strain evidence="2 3">NS-104</strain>
    </source>
</reference>
<dbReference type="Proteomes" id="UP000245252">
    <property type="component" value="Unassembled WGS sequence"/>
</dbReference>
<comment type="caution">
    <text evidence="2">The sequence shown here is derived from an EMBL/GenBank/DDBJ whole genome shotgun (WGS) entry which is preliminary data.</text>
</comment>
<proteinExistence type="predicted"/>
<keyword evidence="3" id="KW-1185">Reference proteome</keyword>
<keyword evidence="1" id="KW-0812">Transmembrane</keyword>
<protein>
    <submittedName>
        <fullName evidence="2">Uncharacterized protein</fullName>
    </submittedName>
</protein>
<evidence type="ECO:0000313" key="2">
    <source>
        <dbReference type="EMBL" id="PWE56391.1"/>
    </source>
</evidence>
<dbReference type="EMBL" id="QFBC01000003">
    <property type="protein sequence ID" value="PWE56391.1"/>
    <property type="molecule type" value="Genomic_DNA"/>
</dbReference>
<accession>A0A2U2DSX9</accession>
<keyword evidence="1" id="KW-0472">Membrane</keyword>
<evidence type="ECO:0000313" key="3">
    <source>
        <dbReference type="Proteomes" id="UP000245252"/>
    </source>
</evidence>